<evidence type="ECO:0000259" key="5">
    <source>
        <dbReference type="Pfam" id="PF20464"/>
    </source>
</evidence>
<reference evidence="8 9" key="1">
    <citation type="journal article" date="2020" name="Biotechnol. Biofuels">
        <title>New insights from the biogas microbiome by comprehensive genome-resolved metagenomics of nearly 1600 species originating from multiple anaerobic digesters.</title>
        <authorList>
            <person name="Campanaro S."/>
            <person name="Treu L."/>
            <person name="Rodriguez-R L.M."/>
            <person name="Kovalovszki A."/>
            <person name="Ziels R.M."/>
            <person name="Maus I."/>
            <person name="Zhu X."/>
            <person name="Kougias P.G."/>
            <person name="Basile A."/>
            <person name="Luo G."/>
            <person name="Schluter A."/>
            <person name="Konstantinidis K.T."/>
            <person name="Angelidaki I."/>
        </authorList>
    </citation>
    <scope>NUCLEOTIDE SEQUENCE [LARGE SCALE GENOMIC DNA]</scope>
    <source>
        <strain evidence="8">AS07pgkLD_105</strain>
    </source>
</reference>
<dbReference type="GO" id="GO:0032259">
    <property type="term" value="P:methylation"/>
    <property type="evidence" value="ECO:0007669"/>
    <property type="project" value="UniProtKB-KW"/>
</dbReference>
<proteinExistence type="predicted"/>
<dbReference type="Gene3D" id="3.40.50.150">
    <property type="entry name" value="Vaccinia Virus protein VP39"/>
    <property type="match status" value="1"/>
</dbReference>
<dbReference type="InterPro" id="IPR046819">
    <property type="entry name" value="MmeI_hel"/>
</dbReference>
<dbReference type="Pfam" id="PF20473">
    <property type="entry name" value="MmeI_Mtase"/>
    <property type="match status" value="1"/>
</dbReference>
<dbReference type="InterPro" id="IPR046817">
    <property type="entry name" value="MmeI_N"/>
</dbReference>
<feature type="domain" description="MmeI-like N-terminal" evidence="5">
    <location>
        <begin position="12"/>
        <end position="176"/>
    </location>
</feature>
<evidence type="ECO:0000256" key="3">
    <source>
        <dbReference type="ARBA" id="ARBA00022679"/>
    </source>
</evidence>
<dbReference type="EC" id="2.1.1.72" evidence="1"/>
<keyword evidence="2 8" id="KW-0489">Methyltransferase</keyword>
<evidence type="ECO:0000259" key="6">
    <source>
        <dbReference type="Pfam" id="PF20465"/>
    </source>
</evidence>
<feature type="domain" description="MmeI-like DNA-methyltransferase" evidence="7">
    <location>
        <begin position="336"/>
        <end position="480"/>
    </location>
</feature>
<evidence type="ECO:0000256" key="4">
    <source>
        <dbReference type="ARBA" id="ARBA00047942"/>
    </source>
</evidence>
<dbReference type="PANTHER" id="PTHR33841">
    <property type="entry name" value="DNA METHYLTRANSFERASE YEEA-RELATED"/>
    <property type="match status" value="1"/>
</dbReference>
<evidence type="ECO:0000259" key="7">
    <source>
        <dbReference type="Pfam" id="PF20473"/>
    </source>
</evidence>
<dbReference type="InterPro" id="IPR046816">
    <property type="entry name" value="MmeI_Mtase"/>
</dbReference>
<evidence type="ECO:0000313" key="8">
    <source>
        <dbReference type="EMBL" id="NLD33190.1"/>
    </source>
</evidence>
<dbReference type="Proteomes" id="UP000589373">
    <property type="component" value="Unassembled WGS sequence"/>
</dbReference>
<evidence type="ECO:0000256" key="2">
    <source>
        <dbReference type="ARBA" id="ARBA00022603"/>
    </source>
</evidence>
<protein>
    <recommendedName>
        <fullName evidence="1">site-specific DNA-methyltransferase (adenine-specific)</fullName>
        <ecNumber evidence="1">2.1.1.72</ecNumber>
    </recommendedName>
</protein>
<dbReference type="SUPFAM" id="SSF53335">
    <property type="entry name" value="S-adenosyl-L-methionine-dependent methyltransferases"/>
    <property type="match status" value="1"/>
</dbReference>
<dbReference type="InterPro" id="IPR050953">
    <property type="entry name" value="N4_N6_ade-DNA_methylase"/>
</dbReference>
<dbReference type="RefSeq" id="WP_276648762.1">
    <property type="nucleotide sequence ID" value="NZ_JAAZCD010000313.1"/>
</dbReference>
<name>A0A847D9K9_9LACT</name>
<dbReference type="EMBL" id="JAAZCD010000313">
    <property type="protein sequence ID" value="NLD33190.1"/>
    <property type="molecule type" value="Genomic_DNA"/>
</dbReference>
<sequence>MPTLSWGEIETNAIAFAKRWKDCRGDERQDAQTFEKDLMSVFGVDWLEGLHERRITNEYGVQNYIDYILPGKILIEMKSKGESLIRAYNQAIVYSKCLKPEEHPEIIMVSDFEYIQVTNLRTGQAFQKFKLNQLKKHIRMFGVVAGYTSEVTFKTDIEVNTDASYKMAKLHDGLKANGYVGKELEIYLVRLLFCLFAEDTGIFEKNTFENYILASKEDGSDLSGRMMELFSILDTPEQKRMGTLREELKRFRYINGNLFAAFLPPAAFDVKMRQTLIDCCDFDWSFISPAIFGAMFQGVMDEKERRELGAHYTSEKNILKVIQPLFLDDLWAEFDRMKSTKAELEAFHDKIASLRFLDPACGCGNFLIITYRELRLLEFEVLKMLHDNTQMIIMDLLCKVSVDQFYGIEYEEFPCQIAQVGLLLMKHQMDKEVSNYFGMNLIDFPIKETATIVHGNALQIDWETVVPKDKLSYCFGNPPLSIVHRMCNIWRRRISIFYAKGKCIKTNINSSIYIPA</sequence>
<dbReference type="Pfam" id="PF20465">
    <property type="entry name" value="MmeI_hel"/>
    <property type="match status" value="1"/>
</dbReference>
<evidence type="ECO:0000256" key="1">
    <source>
        <dbReference type="ARBA" id="ARBA00011900"/>
    </source>
</evidence>
<gene>
    <name evidence="8" type="ORF">GX662_13200</name>
</gene>
<comment type="catalytic activity">
    <reaction evidence="4">
        <text>a 2'-deoxyadenosine in DNA + S-adenosyl-L-methionine = an N(6)-methyl-2'-deoxyadenosine in DNA + S-adenosyl-L-homocysteine + H(+)</text>
        <dbReference type="Rhea" id="RHEA:15197"/>
        <dbReference type="Rhea" id="RHEA-COMP:12418"/>
        <dbReference type="Rhea" id="RHEA-COMP:12419"/>
        <dbReference type="ChEBI" id="CHEBI:15378"/>
        <dbReference type="ChEBI" id="CHEBI:57856"/>
        <dbReference type="ChEBI" id="CHEBI:59789"/>
        <dbReference type="ChEBI" id="CHEBI:90615"/>
        <dbReference type="ChEBI" id="CHEBI:90616"/>
        <dbReference type="EC" id="2.1.1.72"/>
    </reaction>
</comment>
<keyword evidence="3 8" id="KW-0808">Transferase</keyword>
<dbReference type="AlphaFoldDB" id="A0A847D9K9"/>
<dbReference type="Pfam" id="PF20464">
    <property type="entry name" value="MmeI_N"/>
    <property type="match status" value="1"/>
</dbReference>
<accession>A0A847D9K9</accession>
<feature type="domain" description="MmeI-like helicase spacer" evidence="6">
    <location>
        <begin position="183"/>
        <end position="259"/>
    </location>
</feature>
<comment type="caution">
    <text evidence="8">The sequence shown here is derived from an EMBL/GenBank/DDBJ whole genome shotgun (WGS) entry which is preliminary data.</text>
</comment>
<dbReference type="PANTHER" id="PTHR33841:SF1">
    <property type="entry name" value="DNA METHYLTRANSFERASE A"/>
    <property type="match status" value="1"/>
</dbReference>
<evidence type="ECO:0000313" key="9">
    <source>
        <dbReference type="Proteomes" id="UP000589373"/>
    </source>
</evidence>
<dbReference type="GO" id="GO:0009007">
    <property type="term" value="F:site-specific DNA-methyltransferase (adenine-specific) activity"/>
    <property type="evidence" value="ECO:0007669"/>
    <property type="project" value="UniProtKB-EC"/>
</dbReference>
<dbReference type="InterPro" id="IPR029063">
    <property type="entry name" value="SAM-dependent_MTases_sf"/>
</dbReference>
<organism evidence="8 9">
    <name type="scientific">Trichococcus flocculiformis</name>
    <dbReference type="NCBI Taxonomy" id="82803"/>
    <lineage>
        <taxon>Bacteria</taxon>
        <taxon>Bacillati</taxon>
        <taxon>Bacillota</taxon>
        <taxon>Bacilli</taxon>
        <taxon>Lactobacillales</taxon>
        <taxon>Carnobacteriaceae</taxon>
        <taxon>Trichococcus</taxon>
    </lineage>
</organism>